<comment type="caution">
    <text evidence="2">The sequence shown here is derived from an EMBL/GenBank/DDBJ whole genome shotgun (WGS) entry which is preliminary data.</text>
</comment>
<reference evidence="2" key="1">
    <citation type="submission" date="2021-06" db="EMBL/GenBank/DDBJ databases">
        <authorList>
            <person name="Arsene-Ploetze F."/>
        </authorList>
    </citation>
    <scope>NUCLEOTIDE SEQUENCE</scope>
    <source>
        <strain evidence="2">SBRY1</strain>
    </source>
</reference>
<feature type="region of interest" description="Disordered" evidence="1">
    <location>
        <begin position="1"/>
        <end position="25"/>
    </location>
</feature>
<protein>
    <submittedName>
        <fullName evidence="2">Uncharacterized protein</fullName>
    </submittedName>
</protein>
<accession>A0A9W4E6F9</accession>
<dbReference type="AlphaFoldDB" id="A0A9W4E6F9"/>
<dbReference type="EMBL" id="CAJVAX010000006">
    <property type="protein sequence ID" value="CAG7622087.1"/>
    <property type="molecule type" value="Genomic_DNA"/>
</dbReference>
<dbReference type="Proteomes" id="UP001153328">
    <property type="component" value="Unassembled WGS sequence"/>
</dbReference>
<name>A0A9W4E6F9_9ACTN</name>
<keyword evidence="3" id="KW-1185">Reference proteome</keyword>
<evidence type="ECO:0000256" key="1">
    <source>
        <dbReference type="SAM" id="MobiDB-lite"/>
    </source>
</evidence>
<organism evidence="2 3">
    <name type="scientific">Actinacidiphila bryophytorum</name>
    <dbReference type="NCBI Taxonomy" id="1436133"/>
    <lineage>
        <taxon>Bacteria</taxon>
        <taxon>Bacillati</taxon>
        <taxon>Actinomycetota</taxon>
        <taxon>Actinomycetes</taxon>
        <taxon>Kitasatosporales</taxon>
        <taxon>Streptomycetaceae</taxon>
        <taxon>Actinacidiphila</taxon>
    </lineage>
</organism>
<sequence length="25" mass="2575">MLNHIARGGVDTGSLSSYGFGNGTY</sequence>
<evidence type="ECO:0000313" key="2">
    <source>
        <dbReference type="EMBL" id="CAG7622087.1"/>
    </source>
</evidence>
<gene>
    <name evidence="2" type="ORF">SBRY_140116</name>
</gene>
<evidence type="ECO:0000313" key="3">
    <source>
        <dbReference type="Proteomes" id="UP001153328"/>
    </source>
</evidence>
<proteinExistence type="predicted"/>